<accession>A0A8J3IRP7</accession>
<feature type="region of interest" description="Disordered" evidence="9">
    <location>
        <begin position="46"/>
        <end position="71"/>
    </location>
</feature>
<gene>
    <name evidence="12" type="ORF">KSF_091410</name>
</gene>
<feature type="domain" description="RNA polymerase sigma factor 54 core-binding" evidence="11">
    <location>
        <begin position="98"/>
        <end position="296"/>
    </location>
</feature>
<evidence type="ECO:0000256" key="4">
    <source>
        <dbReference type="ARBA" id="ARBA00022695"/>
    </source>
</evidence>
<evidence type="ECO:0000256" key="8">
    <source>
        <dbReference type="ARBA" id="ARBA00023163"/>
    </source>
</evidence>
<keyword evidence="13" id="KW-1185">Reference proteome</keyword>
<evidence type="ECO:0000256" key="9">
    <source>
        <dbReference type="SAM" id="MobiDB-lite"/>
    </source>
</evidence>
<sequence length="484" mass="54657">MIGMQVSVRPAPDASPQLIAANAILHLSTLELEQAITRELDENPALEMVEQNDGSTYDSRSAPDYGIHSSANKYETPTSRVSFNDLDEARLEETDPLAFVQAPLTLAEQLFGQLKLLLTHQDYGIALYVVGNLDEHGYLTTSIEDLTQTLHCDTSRINAVVQELQSLEPAGIGARNLRECLLLQLDRLIETGIQPPSSTRTIIERYLTELGHHQFESIRLALHVPRTEVEACFLFIRTNLHPYPAYHYWATRDTSPSGAALPVPSVIIHRSSSSACGYDVEVIESQRSLLRLNPLYQQIRQQSGLTLSPAEREHISQYIERARLFMSHIQRRTLLLQRVMMYLVDYQRDFLDHGPSHLHPLSQKMVAQALGVHVSMISRAIAGKYTQLPSQKLLPLHRFFCGTVGTQELIRQIIADESEPLSDARIAKLLSERHSISLTRQMVANYRIELHIPTARQRMVLRRMQGSSDERQCSTTSPAYLANR</sequence>
<dbReference type="PRINTS" id="PR00045">
    <property type="entry name" value="SIGMA54FCT"/>
</dbReference>
<comment type="similarity">
    <text evidence="1">Belongs to the sigma-54 factor family.</text>
</comment>
<dbReference type="PANTHER" id="PTHR32248:SF4">
    <property type="entry name" value="RNA POLYMERASE SIGMA-54 FACTOR"/>
    <property type="match status" value="1"/>
</dbReference>
<dbReference type="GO" id="GO:0000428">
    <property type="term" value="C:DNA-directed RNA polymerase complex"/>
    <property type="evidence" value="ECO:0007669"/>
    <property type="project" value="UniProtKB-KW"/>
</dbReference>
<dbReference type="GO" id="GO:0003677">
    <property type="term" value="F:DNA binding"/>
    <property type="evidence" value="ECO:0007669"/>
    <property type="project" value="UniProtKB-KW"/>
</dbReference>
<dbReference type="InterPro" id="IPR038709">
    <property type="entry name" value="RpoN_core-bd_sf"/>
</dbReference>
<dbReference type="Pfam" id="PF04963">
    <property type="entry name" value="Sigma54_CBD"/>
    <property type="match status" value="1"/>
</dbReference>
<evidence type="ECO:0000256" key="5">
    <source>
        <dbReference type="ARBA" id="ARBA00023015"/>
    </source>
</evidence>
<protein>
    <submittedName>
        <fullName evidence="12">RNA polymerase sigma-54 factor</fullName>
    </submittedName>
</protein>
<feature type="domain" description="RNA polymerase sigma factor 54 DNA-binding" evidence="10">
    <location>
        <begin position="314"/>
        <end position="458"/>
    </location>
</feature>
<dbReference type="InterPro" id="IPR007634">
    <property type="entry name" value="RNA_pol_sigma_54_DNA-bd"/>
</dbReference>
<dbReference type="Proteomes" id="UP000597444">
    <property type="component" value="Unassembled WGS sequence"/>
</dbReference>
<evidence type="ECO:0000256" key="6">
    <source>
        <dbReference type="ARBA" id="ARBA00023082"/>
    </source>
</evidence>
<keyword evidence="2" id="KW-0240">DNA-directed RNA polymerase</keyword>
<dbReference type="GO" id="GO:0016987">
    <property type="term" value="F:sigma factor activity"/>
    <property type="evidence" value="ECO:0007669"/>
    <property type="project" value="UniProtKB-KW"/>
</dbReference>
<evidence type="ECO:0000256" key="7">
    <source>
        <dbReference type="ARBA" id="ARBA00023125"/>
    </source>
</evidence>
<evidence type="ECO:0000259" key="10">
    <source>
        <dbReference type="Pfam" id="PF04552"/>
    </source>
</evidence>
<keyword evidence="4" id="KW-0548">Nucleotidyltransferase</keyword>
<dbReference type="Pfam" id="PF04552">
    <property type="entry name" value="Sigma54_DBD"/>
    <property type="match status" value="1"/>
</dbReference>
<dbReference type="GO" id="GO:0001216">
    <property type="term" value="F:DNA-binding transcription activator activity"/>
    <property type="evidence" value="ECO:0007669"/>
    <property type="project" value="InterPro"/>
</dbReference>
<evidence type="ECO:0000313" key="13">
    <source>
        <dbReference type="Proteomes" id="UP000597444"/>
    </source>
</evidence>
<dbReference type="PROSITE" id="PS50044">
    <property type="entry name" value="SIGMA54_3"/>
    <property type="match status" value="1"/>
</dbReference>
<dbReference type="PIRSF" id="PIRSF000774">
    <property type="entry name" value="RpoN"/>
    <property type="match status" value="1"/>
</dbReference>
<dbReference type="Pfam" id="PF00309">
    <property type="entry name" value="Sigma54_AID"/>
    <property type="match status" value="1"/>
</dbReference>
<proteinExistence type="inferred from homology"/>
<dbReference type="GO" id="GO:0016779">
    <property type="term" value="F:nucleotidyltransferase activity"/>
    <property type="evidence" value="ECO:0007669"/>
    <property type="project" value="UniProtKB-KW"/>
</dbReference>
<dbReference type="Gene3D" id="1.10.10.1330">
    <property type="entry name" value="RNA polymerase sigma-54 factor, core-binding domain"/>
    <property type="match status" value="1"/>
</dbReference>
<dbReference type="RefSeq" id="WP_220209754.1">
    <property type="nucleotide sequence ID" value="NZ_BNJK01000002.1"/>
</dbReference>
<feature type="region of interest" description="Disordered" evidence="9">
    <location>
        <begin position="465"/>
        <end position="484"/>
    </location>
</feature>
<evidence type="ECO:0000256" key="3">
    <source>
        <dbReference type="ARBA" id="ARBA00022679"/>
    </source>
</evidence>
<evidence type="ECO:0000256" key="2">
    <source>
        <dbReference type="ARBA" id="ARBA00022478"/>
    </source>
</evidence>
<dbReference type="GO" id="GO:0006352">
    <property type="term" value="P:DNA-templated transcription initiation"/>
    <property type="evidence" value="ECO:0007669"/>
    <property type="project" value="InterPro"/>
</dbReference>
<keyword evidence="6" id="KW-0731">Sigma factor</keyword>
<dbReference type="AlphaFoldDB" id="A0A8J3IRP7"/>
<keyword evidence="3" id="KW-0808">Transferase</keyword>
<evidence type="ECO:0000256" key="1">
    <source>
        <dbReference type="ARBA" id="ARBA00008798"/>
    </source>
</evidence>
<name>A0A8J3IRP7_9CHLR</name>
<keyword evidence="8" id="KW-0804">Transcription</keyword>
<evidence type="ECO:0000313" key="12">
    <source>
        <dbReference type="EMBL" id="GHO99093.1"/>
    </source>
</evidence>
<dbReference type="InterPro" id="IPR007046">
    <property type="entry name" value="RNA_pol_sigma_54_core-bd"/>
</dbReference>
<dbReference type="InterPro" id="IPR000394">
    <property type="entry name" value="RNA_pol_sigma_54"/>
</dbReference>
<keyword evidence="5" id="KW-0805">Transcription regulation</keyword>
<dbReference type="EMBL" id="BNJK01000002">
    <property type="protein sequence ID" value="GHO99093.1"/>
    <property type="molecule type" value="Genomic_DNA"/>
</dbReference>
<organism evidence="12 13">
    <name type="scientific">Reticulibacter mediterranei</name>
    <dbReference type="NCBI Taxonomy" id="2778369"/>
    <lineage>
        <taxon>Bacteria</taxon>
        <taxon>Bacillati</taxon>
        <taxon>Chloroflexota</taxon>
        <taxon>Ktedonobacteria</taxon>
        <taxon>Ktedonobacterales</taxon>
        <taxon>Reticulibacteraceae</taxon>
        <taxon>Reticulibacter</taxon>
    </lineage>
</organism>
<keyword evidence="7" id="KW-0238">DNA-binding</keyword>
<comment type="caution">
    <text evidence="12">The sequence shown here is derived from an EMBL/GenBank/DDBJ whole genome shotgun (WGS) entry which is preliminary data.</text>
</comment>
<dbReference type="Gene3D" id="1.10.10.60">
    <property type="entry name" value="Homeodomain-like"/>
    <property type="match status" value="1"/>
</dbReference>
<evidence type="ECO:0000259" key="11">
    <source>
        <dbReference type="Pfam" id="PF04963"/>
    </source>
</evidence>
<dbReference type="PANTHER" id="PTHR32248">
    <property type="entry name" value="RNA POLYMERASE SIGMA-54 FACTOR"/>
    <property type="match status" value="1"/>
</dbReference>
<reference evidence="12" key="1">
    <citation type="submission" date="2020-10" db="EMBL/GenBank/DDBJ databases">
        <title>Taxonomic study of unclassified bacteria belonging to the class Ktedonobacteria.</title>
        <authorList>
            <person name="Yabe S."/>
            <person name="Wang C.M."/>
            <person name="Zheng Y."/>
            <person name="Sakai Y."/>
            <person name="Cavaletti L."/>
            <person name="Monciardini P."/>
            <person name="Donadio S."/>
        </authorList>
    </citation>
    <scope>NUCLEOTIDE SEQUENCE</scope>
    <source>
        <strain evidence="12">ID150040</strain>
    </source>
</reference>